<organism evidence="6 7">
    <name type="scientific">Candidatus Magasanikbacteria bacterium RIFOXYD1_FULL_40_23</name>
    <dbReference type="NCBI Taxonomy" id="1798705"/>
    <lineage>
        <taxon>Bacteria</taxon>
        <taxon>Candidatus Magasanikiibacteriota</taxon>
    </lineage>
</organism>
<evidence type="ECO:0000313" key="6">
    <source>
        <dbReference type="EMBL" id="OGH93121.1"/>
    </source>
</evidence>
<feature type="transmembrane region" description="Helical" evidence="5">
    <location>
        <begin position="254"/>
        <end position="278"/>
    </location>
</feature>
<feature type="transmembrane region" description="Helical" evidence="5">
    <location>
        <begin position="98"/>
        <end position="120"/>
    </location>
</feature>
<dbReference type="Pfam" id="PF00146">
    <property type="entry name" value="NADHdh"/>
    <property type="match status" value="1"/>
</dbReference>
<keyword evidence="6" id="KW-0456">Lyase</keyword>
<feature type="transmembrane region" description="Helical" evidence="5">
    <location>
        <begin position="228"/>
        <end position="248"/>
    </location>
</feature>
<reference evidence="6 7" key="1">
    <citation type="journal article" date="2016" name="Nat. Commun.">
        <title>Thousands of microbial genomes shed light on interconnected biogeochemical processes in an aquifer system.</title>
        <authorList>
            <person name="Anantharaman K."/>
            <person name="Brown C.T."/>
            <person name="Hug L.A."/>
            <person name="Sharon I."/>
            <person name="Castelle C.J."/>
            <person name="Probst A.J."/>
            <person name="Thomas B.C."/>
            <person name="Singh A."/>
            <person name="Wilkins M.J."/>
            <person name="Karaoz U."/>
            <person name="Brodie E.L."/>
            <person name="Williams K.H."/>
            <person name="Hubbard S.S."/>
            <person name="Banfield J.F."/>
        </authorList>
    </citation>
    <scope>NUCLEOTIDE SEQUENCE [LARGE SCALE GENOMIC DNA]</scope>
</reference>
<dbReference type="GO" id="GO:0005886">
    <property type="term" value="C:plasma membrane"/>
    <property type="evidence" value="ECO:0007669"/>
    <property type="project" value="TreeGrafter"/>
</dbReference>
<evidence type="ECO:0000256" key="2">
    <source>
        <dbReference type="ARBA" id="ARBA00022692"/>
    </source>
</evidence>
<feature type="transmembrane region" description="Helical" evidence="5">
    <location>
        <begin position="165"/>
        <end position="189"/>
    </location>
</feature>
<name>A0A1F6PAC0_9BACT</name>
<evidence type="ECO:0000256" key="5">
    <source>
        <dbReference type="SAM" id="Phobius"/>
    </source>
</evidence>
<dbReference type="Proteomes" id="UP000176634">
    <property type="component" value="Unassembled WGS sequence"/>
</dbReference>
<evidence type="ECO:0000256" key="3">
    <source>
        <dbReference type="ARBA" id="ARBA00022989"/>
    </source>
</evidence>
<keyword evidence="2 5" id="KW-0812">Transmembrane</keyword>
<keyword evidence="3 5" id="KW-1133">Transmembrane helix</keyword>
<feature type="transmembrane region" description="Helical" evidence="5">
    <location>
        <begin position="6"/>
        <end position="25"/>
    </location>
</feature>
<dbReference type="EMBL" id="MFRA01000002">
    <property type="protein sequence ID" value="OGH93121.1"/>
    <property type="molecule type" value="Genomic_DNA"/>
</dbReference>
<comment type="caution">
    <text evidence="6">The sequence shown here is derived from an EMBL/GenBank/DDBJ whole genome shotgun (WGS) entry which is preliminary data.</text>
</comment>
<dbReference type="AlphaFoldDB" id="A0A1F6PAC0"/>
<gene>
    <name evidence="6" type="ORF">A2563_00340</name>
</gene>
<dbReference type="GO" id="GO:0016829">
    <property type="term" value="F:lyase activity"/>
    <property type="evidence" value="ECO:0007669"/>
    <property type="project" value="UniProtKB-KW"/>
</dbReference>
<comment type="subcellular location">
    <subcellularLocation>
        <location evidence="1">Membrane</location>
        <topology evidence="1">Multi-pass membrane protein</topology>
    </subcellularLocation>
</comment>
<evidence type="ECO:0000313" key="7">
    <source>
        <dbReference type="Proteomes" id="UP000176634"/>
    </source>
</evidence>
<feature type="transmembrane region" description="Helical" evidence="5">
    <location>
        <begin position="132"/>
        <end position="153"/>
    </location>
</feature>
<dbReference type="InterPro" id="IPR052561">
    <property type="entry name" value="ComplexI_Subunit1"/>
</dbReference>
<sequence length="311" mass="34015">MTSIIIWTIQLALVPALSPLFVGVIRKIKARFQNRVGASIFQPYNDLWKLLHKDEVISEDASWVFRFAPYIIFAVTVIVGASIPLFATVFANNSLSDLLVIVYLLALSTFFLALAGMDTGSAFGGFGSSREMTVASLTEGGLIFSMLALVFAVDSANLFKISEAVSAFPLVAMMPIMLAFAGFLIAMLAETARFPFDNPATHLELTMIHEAMILEYSGKRLALVEWAAANKLLIFLALGANLFFPWGIATTVGLMPILAALGWFVIKVLLLSLLIAVLESSIAKFRFFRLPDLLFTSFILSVIAISLIIFI</sequence>
<keyword evidence="4 5" id="KW-0472">Membrane</keyword>
<proteinExistence type="predicted"/>
<dbReference type="InterPro" id="IPR001694">
    <property type="entry name" value="NADH_UbQ_OxRdtase_su1/FPO"/>
</dbReference>
<feature type="transmembrane region" description="Helical" evidence="5">
    <location>
        <begin position="67"/>
        <end position="92"/>
    </location>
</feature>
<dbReference type="PANTHER" id="PTHR43359">
    <property type="entry name" value="FORMATE HYDROGENLYASE SUBUNIT 4"/>
    <property type="match status" value="1"/>
</dbReference>
<accession>A0A1F6PAC0</accession>
<dbReference type="PANTHER" id="PTHR43359:SF1">
    <property type="entry name" value="FORMATE HYDROGENLYASE SUBUNIT 4-RELATED"/>
    <property type="match status" value="1"/>
</dbReference>
<dbReference type="STRING" id="1798705.A2563_00340"/>
<evidence type="ECO:0000256" key="4">
    <source>
        <dbReference type="ARBA" id="ARBA00023136"/>
    </source>
</evidence>
<feature type="transmembrane region" description="Helical" evidence="5">
    <location>
        <begin position="290"/>
        <end position="310"/>
    </location>
</feature>
<evidence type="ECO:0000256" key="1">
    <source>
        <dbReference type="ARBA" id="ARBA00004141"/>
    </source>
</evidence>
<protein>
    <submittedName>
        <fullName evidence="6">Formate hydrogenlyase</fullName>
    </submittedName>
</protein>